<dbReference type="Proteomes" id="UP000314294">
    <property type="component" value="Unassembled WGS sequence"/>
</dbReference>
<dbReference type="EMBL" id="SRLO01000878">
    <property type="protein sequence ID" value="TNN44904.1"/>
    <property type="molecule type" value="Genomic_DNA"/>
</dbReference>
<keyword evidence="3" id="KW-1185">Reference proteome</keyword>
<gene>
    <name evidence="2" type="ORF">EYF80_044909</name>
</gene>
<evidence type="ECO:0000256" key="1">
    <source>
        <dbReference type="SAM" id="MobiDB-lite"/>
    </source>
</evidence>
<feature type="region of interest" description="Disordered" evidence="1">
    <location>
        <begin position="1"/>
        <end position="79"/>
    </location>
</feature>
<protein>
    <submittedName>
        <fullName evidence="2">Uncharacterized protein</fullName>
    </submittedName>
</protein>
<reference evidence="2 3" key="1">
    <citation type="submission" date="2019-03" db="EMBL/GenBank/DDBJ databases">
        <title>First draft genome of Liparis tanakae, snailfish: a comprehensive survey of snailfish specific genes.</title>
        <authorList>
            <person name="Kim W."/>
            <person name="Song I."/>
            <person name="Jeong J.-H."/>
            <person name="Kim D."/>
            <person name="Kim S."/>
            <person name="Ryu S."/>
            <person name="Song J.Y."/>
            <person name="Lee S.K."/>
        </authorList>
    </citation>
    <scope>NUCLEOTIDE SEQUENCE [LARGE SCALE GENOMIC DNA]</scope>
    <source>
        <tissue evidence="2">Muscle</tissue>
    </source>
</reference>
<evidence type="ECO:0000313" key="2">
    <source>
        <dbReference type="EMBL" id="TNN44904.1"/>
    </source>
</evidence>
<proteinExistence type="predicted"/>
<comment type="caution">
    <text evidence="2">The sequence shown here is derived from an EMBL/GenBank/DDBJ whole genome shotgun (WGS) entry which is preliminary data.</text>
</comment>
<evidence type="ECO:0000313" key="3">
    <source>
        <dbReference type="Proteomes" id="UP000314294"/>
    </source>
</evidence>
<name>A0A4Z2FWD3_9TELE</name>
<sequence length="122" mass="13371">MKGKKQGALSSVRWRSRSKETKAGVSQSRRLVAASRSPCDADSIERSASPRLAPPRPASPRLASPRLAPERPPTPRWTLSTRDNLREFMVAAWRRGGVAACGASEGGVMRMQRRGKWIMTGS</sequence>
<organism evidence="2 3">
    <name type="scientific">Liparis tanakae</name>
    <name type="common">Tanaka's snailfish</name>
    <dbReference type="NCBI Taxonomy" id="230148"/>
    <lineage>
        <taxon>Eukaryota</taxon>
        <taxon>Metazoa</taxon>
        <taxon>Chordata</taxon>
        <taxon>Craniata</taxon>
        <taxon>Vertebrata</taxon>
        <taxon>Euteleostomi</taxon>
        <taxon>Actinopterygii</taxon>
        <taxon>Neopterygii</taxon>
        <taxon>Teleostei</taxon>
        <taxon>Neoteleostei</taxon>
        <taxon>Acanthomorphata</taxon>
        <taxon>Eupercaria</taxon>
        <taxon>Perciformes</taxon>
        <taxon>Cottioidei</taxon>
        <taxon>Cottales</taxon>
        <taxon>Liparidae</taxon>
        <taxon>Liparis</taxon>
    </lineage>
</organism>
<accession>A0A4Z2FWD3</accession>
<dbReference type="AlphaFoldDB" id="A0A4Z2FWD3"/>